<reference evidence="3 4" key="1">
    <citation type="submission" date="2018-02" db="EMBL/GenBank/DDBJ databases">
        <title>The genomes of Aspergillus section Nigri reveals drivers in fungal speciation.</title>
        <authorList>
            <consortium name="DOE Joint Genome Institute"/>
            <person name="Vesth T.C."/>
            <person name="Nybo J."/>
            <person name="Theobald S."/>
            <person name="Brandl J."/>
            <person name="Frisvad J.C."/>
            <person name="Nielsen K.F."/>
            <person name="Lyhne E.K."/>
            <person name="Kogle M.E."/>
            <person name="Kuo A."/>
            <person name="Riley R."/>
            <person name="Clum A."/>
            <person name="Nolan M."/>
            <person name="Lipzen A."/>
            <person name="Salamov A."/>
            <person name="Henrissat B."/>
            <person name="Wiebenga A."/>
            <person name="De vries R.P."/>
            <person name="Grigoriev I.V."/>
            <person name="Mortensen U.H."/>
            <person name="Andersen M.R."/>
            <person name="Baker S.E."/>
        </authorList>
    </citation>
    <scope>NUCLEOTIDE SEQUENCE [LARGE SCALE GENOMIC DNA]</scope>
    <source>
        <strain evidence="3 4">CBS 707.79</strain>
    </source>
</reference>
<gene>
    <name evidence="3" type="ORF">BO71DRAFT_453736</name>
</gene>
<dbReference type="PANTHER" id="PTHR48081">
    <property type="entry name" value="AB HYDROLASE SUPERFAMILY PROTEIN C4A8.06C"/>
    <property type="match status" value="1"/>
</dbReference>
<dbReference type="GO" id="GO:0016787">
    <property type="term" value="F:hydrolase activity"/>
    <property type="evidence" value="ECO:0007669"/>
    <property type="project" value="UniProtKB-KW"/>
</dbReference>
<dbReference type="Proteomes" id="UP000247810">
    <property type="component" value="Unassembled WGS sequence"/>
</dbReference>
<dbReference type="EMBL" id="KZ826054">
    <property type="protein sequence ID" value="PYH89000.1"/>
    <property type="molecule type" value="Genomic_DNA"/>
</dbReference>
<sequence length="298" mass="32848">MKETEIPSMRELMGKWEQKPVDALGPLDNDLEEFYGSFPLTDGHSAELKITKPKGPPPQVSGFPLIVLFHGGAFSVGSGNMVARPARDFAKQFQAVVVAATYRLLPEYKFPTQMEDGWDALYGVQLDRGFILGGFSSGATVAAVLLQQARDQGLSPSLTGGFISIPMLLVDEIVPECYRGEWKSREENTQDPAVTKDSLQETMDSWIPDIRSPLFSPFNAPNPHKGLPPTYVQVGGLDPLRDDGLIYEKALRENGVLTRLDIYSELTHAAWTIFANESSPKDLGTNTMKAMEWLLGKT</sequence>
<dbReference type="Gene3D" id="3.40.50.1820">
    <property type="entry name" value="alpha/beta hydrolase"/>
    <property type="match status" value="1"/>
</dbReference>
<proteinExistence type="predicted"/>
<dbReference type="InterPro" id="IPR013094">
    <property type="entry name" value="AB_hydrolase_3"/>
</dbReference>
<evidence type="ECO:0000313" key="3">
    <source>
        <dbReference type="EMBL" id="PYH89000.1"/>
    </source>
</evidence>
<dbReference type="InterPro" id="IPR050300">
    <property type="entry name" value="GDXG_lipolytic_enzyme"/>
</dbReference>
<dbReference type="AlphaFoldDB" id="A0A319CVY6"/>
<evidence type="ECO:0000256" key="1">
    <source>
        <dbReference type="ARBA" id="ARBA00022801"/>
    </source>
</evidence>
<accession>A0A319CVY6</accession>
<feature type="domain" description="Alpha/beta hydrolase fold-3" evidence="2">
    <location>
        <begin position="66"/>
        <end position="270"/>
    </location>
</feature>
<protein>
    <submittedName>
        <fullName evidence="3">Alpha/beta-hydrolase</fullName>
    </submittedName>
</protein>
<dbReference type="STRING" id="1448320.A0A319CVY6"/>
<name>A0A319CVY6_9EURO</name>
<keyword evidence="1 3" id="KW-0378">Hydrolase</keyword>
<dbReference type="PANTHER" id="PTHR48081:SF8">
    <property type="entry name" value="ALPHA_BETA HYDROLASE FOLD-3 DOMAIN-CONTAINING PROTEIN-RELATED"/>
    <property type="match status" value="1"/>
</dbReference>
<dbReference type="VEuPathDB" id="FungiDB:BO71DRAFT_453736"/>
<dbReference type="SUPFAM" id="SSF53474">
    <property type="entry name" value="alpha/beta-Hydrolases"/>
    <property type="match status" value="1"/>
</dbReference>
<keyword evidence="4" id="KW-1185">Reference proteome</keyword>
<dbReference type="OrthoDB" id="408631at2759"/>
<evidence type="ECO:0000313" key="4">
    <source>
        <dbReference type="Proteomes" id="UP000247810"/>
    </source>
</evidence>
<dbReference type="Pfam" id="PF07859">
    <property type="entry name" value="Abhydrolase_3"/>
    <property type="match status" value="1"/>
</dbReference>
<organism evidence="3 4">
    <name type="scientific">Aspergillus ellipticus CBS 707.79</name>
    <dbReference type="NCBI Taxonomy" id="1448320"/>
    <lineage>
        <taxon>Eukaryota</taxon>
        <taxon>Fungi</taxon>
        <taxon>Dikarya</taxon>
        <taxon>Ascomycota</taxon>
        <taxon>Pezizomycotina</taxon>
        <taxon>Eurotiomycetes</taxon>
        <taxon>Eurotiomycetidae</taxon>
        <taxon>Eurotiales</taxon>
        <taxon>Aspergillaceae</taxon>
        <taxon>Aspergillus</taxon>
        <taxon>Aspergillus subgen. Circumdati</taxon>
    </lineage>
</organism>
<dbReference type="InterPro" id="IPR029058">
    <property type="entry name" value="AB_hydrolase_fold"/>
</dbReference>
<evidence type="ECO:0000259" key="2">
    <source>
        <dbReference type="Pfam" id="PF07859"/>
    </source>
</evidence>